<evidence type="ECO:0000313" key="1">
    <source>
        <dbReference type="EMBL" id="CAI4052420.1"/>
    </source>
</evidence>
<accession>A0AA35NNL7</accession>
<proteinExistence type="predicted"/>
<organism evidence="1 2">
    <name type="scientific">Saccharomyces kudriavzevii (strain ATCC MYA-4449 / AS 2.2408 / CBS 8840 / NBRC 1802 / NCYC 2889)</name>
    <name type="common">Yeast</name>
    <dbReference type="NCBI Taxonomy" id="226230"/>
    <lineage>
        <taxon>Eukaryota</taxon>
        <taxon>Fungi</taxon>
        <taxon>Dikarya</taxon>
        <taxon>Ascomycota</taxon>
        <taxon>Saccharomycotina</taxon>
        <taxon>Saccharomycetes</taxon>
        <taxon>Saccharomycetales</taxon>
        <taxon>Saccharomycetaceae</taxon>
        <taxon>Saccharomyces</taxon>
    </lineage>
</organism>
<reference evidence="1" key="1">
    <citation type="submission" date="2022-10" db="EMBL/GenBank/DDBJ databases">
        <authorList>
            <person name="Byrne P K."/>
        </authorList>
    </citation>
    <scope>NUCLEOTIDE SEQUENCE</scope>
    <source>
        <strain evidence="1">IFO1802</strain>
    </source>
</reference>
<dbReference type="InterPro" id="IPR010828">
    <property type="entry name" value="Atf2/Sli1-like"/>
</dbReference>
<dbReference type="PANTHER" id="PTHR28037:SF1">
    <property type="entry name" value="ALCOHOL O-ACETYLTRANSFERASE 1-RELATED"/>
    <property type="match status" value="1"/>
</dbReference>
<gene>
    <name evidence="1" type="primary">SKDI15G5110</name>
    <name evidence="1" type="ORF">SKDI_15G5110</name>
</gene>
<name>A0AA35NNL7_SACK1</name>
<dbReference type="Pfam" id="PF07247">
    <property type="entry name" value="AATase"/>
    <property type="match status" value="1"/>
</dbReference>
<evidence type="ECO:0000313" key="2">
    <source>
        <dbReference type="Proteomes" id="UP001162087"/>
    </source>
</evidence>
<sequence>MTKISEEHFPIQHECLERMIQNGHARRMGSVEDLYVALNRQKLYRNFSAYAELSDYCSKDQLTLALRNICLKNPTLLHIVLPTRWPDHENYYLSSEYYSHPHPEHDYISVLPELKLDGVIINEQPENGKIVRQILEEFRNSNGTYNAKIFKLTTALTIPYFGPTSPNWRLICLPEEHTDKWKKFIFVSNHCMSDGRSSIHFFHDLKAELNDIKTPPKKLDYLFKYENDYQLLRKLPEPIEKVIDFRPPYLFIPKSLLSGFIYNHLRFASRGICTRMDDMEKSDDVVAEIITISPSELQEIRTKIKSNIQGKCTLTPFLQVCWFVSLHQWGKFFKPLNFEWLTDIFIPADCRPQLPDDEEVRQMYRYGANVGFVDFTPWICESNMNDNKENFWPLIEHYHQVISGALRDNKHLHGLGLNIQGFVQKYVNIDKAMCDRAIGKARGGTLLSNVGMFKQLDSSNCNYSIKDLAFGQFQGSWHQAFSLGVCSTDVKGMNIIVASTKNVVGSQESLEELCRVYKAMLLGP</sequence>
<dbReference type="PANTHER" id="PTHR28037">
    <property type="entry name" value="ALCOHOL O-ACETYLTRANSFERASE 1-RELATED"/>
    <property type="match status" value="1"/>
</dbReference>
<dbReference type="OrthoDB" id="3979966at2759"/>
<protein>
    <submittedName>
        <fullName evidence="1">Uncharacterized protein</fullName>
    </submittedName>
</protein>
<keyword evidence="2" id="KW-1185">Reference proteome</keyword>
<dbReference type="Proteomes" id="UP001162087">
    <property type="component" value="Chromosome 15"/>
</dbReference>
<dbReference type="InterPro" id="IPR052058">
    <property type="entry name" value="Alcohol_O-acetyltransferase"/>
</dbReference>
<dbReference type="EMBL" id="OX365910">
    <property type="protein sequence ID" value="CAI4052420.1"/>
    <property type="molecule type" value="Genomic_DNA"/>
</dbReference>
<dbReference type="GO" id="GO:0008080">
    <property type="term" value="F:N-acetyltransferase activity"/>
    <property type="evidence" value="ECO:0007669"/>
    <property type="project" value="TreeGrafter"/>
</dbReference>